<dbReference type="PROSITE" id="PS50850">
    <property type="entry name" value="MFS"/>
    <property type="match status" value="1"/>
</dbReference>
<feature type="transmembrane region" description="Helical" evidence="6">
    <location>
        <begin position="133"/>
        <end position="156"/>
    </location>
</feature>
<evidence type="ECO:0000256" key="3">
    <source>
        <dbReference type="ARBA" id="ARBA00022692"/>
    </source>
</evidence>
<feature type="transmembrane region" description="Helical" evidence="6">
    <location>
        <begin position="397"/>
        <end position="415"/>
    </location>
</feature>
<feature type="domain" description="Major facilitator superfamily (MFS) profile" evidence="7">
    <location>
        <begin position="44"/>
        <end position="538"/>
    </location>
</feature>
<dbReference type="PANTHER" id="PTHR23511:SF36">
    <property type="entry name" value="EG:BACR7A4.13 PROTEIN-RELATED"/>
    <property type="match status" value="1"/>
</dbReference>
<dbReference type="GO" id="GO:0016020">
    <property type="term" value="C:membrane"/>
    <property type="evidence" value="ECO:0007669"/>
    <property type="project" value="UniProtKB-SubCell"/>
</dbReference>
<dbReference type="AlphaFoldDB" id="A0A7R8Z396"/>
<feature type="transmembrane region" description="Helical" evidence="6">
    <location>
        <begin position="513"/>
        <end position="533"/>
    </location>
</feature>
<evidence type="ECO:0000259" key="7">
    <source>
        <dbReference type="PROSITE" id="PS50850"/>
    </source>
</evidence>
<dbReference type="FunFam" id="1.20.1250.20:FF:000232">
    <property type="entry name" value="Organic cation/carnitine transporter 7"/>
    <property type="match status" value="1"/>
</dbReference>
<feature type="transmembrane region" description="Helical" evidence="6">
    <location>
        <begin position="110"/>
        <end position="127"/>
    </location>
</feature>
<keyword evidence="4 6" id="KW-1133">Transmembrane helix</keyword>
<dbReference type="GO" id="GO:0022857">
    <property type="term" value="F:transmembrane transporter activity"/>
    <property type="evidence" value="ECO:0007669"/>
    <property type="project" value="InterPro"/>
</dbReference>
<evidence type="ECO:0000256" key="1">
    <source>
        <dbReference type="ARBA" id="ARBA00004141"/>
    </source>
</evidence>
<feature type="transmembrane region" description="Helical" evidence="6">
    <location>
        <begin position="484"/>
        <end position="507"/>
    </location>
</feature>
<dbReference type="InterPro" id="IPR011701">
    <property type="entry name" value="MFS"/>
</dbReference>
<gene>
    <name evidence="8" type="ORF">HERILL_LOCUS15964</name>
</gene>
<keyword evidence="5 6" id="KW-0472">Membrane</keyword>
<organism evidence="8 9">
    <name type="scientific">Hermetia illucens</name>
    <name type="common">Black soldier fly</name>
    <dbReference type="NCBI Taxonomy" id="343691"/>
    <lineage>
        <taxon>Eukaryota</taxon>
        <taxon>Metazoa</taxon>
        <taxon>Ecdysozoa</taxon>
        <taxon>Arthropoda</taxon>
        <taxon>Hexapoda</taxon>
        <taxon>Insecta</taxon>
        <taxon>Pterygota</taxon>
        <taxon>Neoptera</taxon>
        <taxon>Endopterygota</taxon>
        <taxon>Diptera</taxon>
        <taxon>Brachycera</taxon>
        <taxon>Stratiomyomorpha</taxon>
        <taxon>Stratiomyidae</taxon>
        <taxon>Hermetiinae</taxon>
        <taxon>Hermetia</taxon>
    </lineage>
</organism>
<dbReference type="InParanoid" id="A0A7R8Z396"/>
<evidence type="ECO:0000256" key="6">
    <source>
        <dbReference type="SAM" id="Phobius"/>
    </source>
</evidence>
<dbReference type="Proteomes" id="UP000594454">
    <property type="component" value="Chromosome 6"/>
</dbReference>
<feature type="transmembrane region" description="Helical" evidence="6">
    <location>
        <begin position="210"/>
        <end position="229"/>
    </location>
</feature>
<dbReference type="OrthoDB" id="3936150at2759"/>
<dbReference type="InterPro" id="IPR036259">
    <property type="entry name" value="MFS_trans_sf"/>
</dbReference>
<evidence type="ECO:0000313" key="8">
    <source>
        <dbReference type="EMBL" id="CAD7093693.1"/>
    </source>
</evidence>
<evidence type="ECO:0000256" key="2">
    <source>
        <dbReference type="ARBA" id="ARBA00022448"/>
    </source>
</evidence>
<evidence type="ECO:0000256" key="5">
    <source>
        <dbReference type="ARBA" id="ARBA00023136"/>
    </source>
</evidence>
<keyword evidence="2" id="KW-0813">Transport</keyword>
<keyword evidence="3 6" id="KW-0812">Transmembrane</keyword>
<dbReference type="OMA" id="SAVMWGY"/>
<reference evidence="8 9" key="1">
    <citation type="submission" date="2020-11" db="EMBL/GenBank/DDBJ databases">
        <authorList>
            <person name="Wallbank WR R."/>
            <person name="Pardo Diaz C."/>
            <person name="Kozak K."/>
            <person name="Martin S."/>
            <person name="Jiggins C."/>
            <person name="Moest M."/>
            <person name="Warren A I."/>
            <person name="Generalovic N T."/>
            <person name="Byers J.R.P. K."/>
            <person name="Montejo-Kovacevich G."/>
            <person name="Yen C E."/>
        </authorList>
    </citation>
    <scope>NUCLEOTIDE SEQUENCE [LARGE SCALE GENOMIC DNA]</scope>
</reference>
<name>A0A7R8Z396_HERIL</name>
<dbReference type="EMBL" id="LR899014">
    <property type="protein sequence ID" value="CAD7093693.1"/>
    <property type="molecule type" value="Genomic_DNA"/>
</dbReference>
<proteinExistence type="predicted"/>
<feature type="transmembrane region" description="Helical" evidence="6">
    <location>
        <begin position="82"/>
        <end position="101"/>
    </location>
</feature>
<comment type="subcellular location">
    <subcellularLocation>
        <location evidence="1">Membrane</location>
        <topology evidence="1">Multi-pass membrane protein</topology>
    </subcellularLocation>
</comment>
<evidence type="ECO:0000313" key="9">
    <source>
        <dbReference type="Proteomes" id="UP000594454"/>
    </source>
</evidence>
<dbReference type="SUPFAM" id="SSF103473">
    <property type="entry name" value="MFS general substrate transporter"/>
    <property type="match status" value="1"/>
</dbReference>
<keyword evidence="9" id="KW-1185">Reference proteome</keyword>
<evidence type="ECO:0000256" key="4">
    <source>
        <dbReference type="ARBA" id="ARBA00022989"/>
    </source>
</evidence>
<feature type="transmembrane region" description="Helical" evidence="6">
    <location>
        <begin position="39"/>
        <end position="57"/>
    </location>
</feature>
<dbReference type="Gene3D" id="1.20.1250.20">
    <property type="entry name" value="MFS general substrate transporter like domains"/>
    <property type="match status" value="1"/>
</dbReference>
<sequence length="543" mass="59677">MVQKISENMVEVSLSDQKKKDKEEPADFETAISATDYGIFNYVLLVILMPSCLSSVYQTSTMSYIFATAECDLKLQLVDKGILNAITYAGMITSAILWGYLADTMGRRKLLIIGYLLDALCVLLSSLSPNRLYLMIFKYLGGFAVCGPFAVLMSYVNEFHGTKHRSRVMMCIGCFFSIATLSLPIIAYVILPNNWNVTIFGLIVIRSWKVFLAVCSLPSLIAGICYIFLPESPKFLMTTGRNNDALKVFQMIYHLNTRNPREQYPIKELVKEIPQKGSNVENNLSDENRPSSKQGKGLVASLQSGLLQLKPMFSKPYLGQSLLVYTIQFFTLMGLNTFRLWVPQLFAIITNYENTVLSKGGEAATLCTMISYNLNVTSHNVQAVESNECIADVDSKTYLNSAVVGVTQLLSYFLAGTVINALGNKTILVMVVTLAGTMGISLYWATNSLTTMIMSAIYVAVGSIGSTAIVGVVATLFPTTLRTMIVSLVMMFGRTGALIGNTLFPIFLEWGCLPPFIMIGGAMFLSAILGLLLPANINKKPLV</sequence>
<dbReference type="PANTHER" id="PTHR23511">
    <property type="entry name" value="SYNAPTIC VESICLE GLYCOPROTEIN 2"/>
    <property type="match status" value="1"/>
</dbReference>
<dbReference type="InterPro" id="IPR020846">
    <property type="entry name" value="MFS_dom"/>
</dbReference>
<feature type="transmembrane region" description="Helical" evidence="6">
    <location>
        <begin position="427"/>
        <end position="446"/>
    </location>
</feature>
<feature type="transmembrane region" description="Helical" evidence="6">
    <location>
        <begin position="168"/>
        <end position="190"/>
    </location>
</feature>
<feature type="transmembrane region" description="Helical" evidence="6">
    <location>
        <begin position="322"/>
        <end position="342"/>
    </location>
</feature>
<protein>
    <recommendedName>
        <fullName evidence="7">Major facilitator superfamily (MFS) profile domain-containing protein</fullName>
    </recommendedName>
</protein>
<dbReference type="Pfam" id="PF07690">
    <property type="entry name" value="MFS_1"/>
    <property type="match status" value="1"/>
</dbReference>
<accession>A0A7R8Z396</accession>
<feature type="transmembrane region" description="Helical" evidence="6">
    <location>
        <begin position="452"/>
        <end position="477"/>
    </location>
</feature>